<protein>
    <submittedName>
        <fullName evidence="5">Lrp/AsnC family transcriptional regulator</fullName>
    </submittedName>
</protein>
<feature type="domain" description="HTH asnC-type" evidence="4">
    <location>
        <begin position="7"/>
        <end position="68"/>
    </location>
</feature>
<organism evidence="5 6">
    <name type="scientific">Sphingobium naphthae</name>
    <dbReference type="NCBI Taxonomy" id="1886786"/>
    <lineage>
        <taxon>Bacteria</taxon>
        <taxon>Pseudomonadati</taxon>
        <taxon>Pseudomonadota</taxon>
        <taxon>Alphaproteobacteria</taxon>
        <taxon>Sphingomonadales</taxon>
        <taxon>Sphingomonadaceae</taxon>
        <taxon>Sphingobium</taxon>
    </lineage>
</organism>
<evidence type="ECO:0000313" key="5">
    <source>
        <dbReference type="EMBL" id="MDV5824456.1"/>
    </source>
</evidence>
<dbReference type="EMBL" id="JAPTHD010000004">
    <property type="protein sequence ID" value="MDV5824456.1"/>
    <property type="molecule type" value="Genomic_DNA"/>
</dbReference>
<dbReference type="SUPFAM" id="SSF54909">
    <property type="entry name" value="Dimeric alpha+beta barrel"/>
    <property type="match status" value="1"/>
</dbReference>
<evidence type="ECO:0000313" key="6">
    <source>
        <dbReference type="Proteomes" id="UP001185984"/>
    </source>
</evidence>
<dbReference type="InterPro" id="IPR000485">
    <property type="entry name" value="AsnC-type_HTH_dom"/>
</dbReference>
<dbReference type="PANTHER" id="PTHR30154:SF34">
    <property type="entry name" value="TRANSCRIPTIONAL REGULATOR AZLB"/>
    <property type="match status" value="1"/>
</dbReference>
<sequence length="157" mass="17659">MTSLIILDPLDRRILAELQRDATLSNAELAERVGSTGPSCWRRVRAMQEQGLLRRAVWLADPRALGQGVTVLCHVRMKAFSAEAIAAFEDFVRAHEQVMECYSMSGEWDYLLRIVASDVADYEHFLMRTLLKHESVAGASSQFALSTTKYETALPVR</sequence>
<dbReference type="SUPFAM" id="SSF46785">
    <property type="entry name" value="Winged helix' DNA-binding domain"/>
    <property type="match status" value="1"/>
</dbReference>
<dbReference type="PRINTS" id="PR00033">
    <property type="entry name" value="HTHASNC"/>
</dbReference>
<evidence type="ECO:0000256" key="3">
    <source>
        <dbReference type="ARBA" id="ARBA00023163"/>
    </source>
</evidence>
<dbReference type="PANTHER" id="PTHR30154">
    <property type="entry name" value="LEUCINE-RESPONSIVE REGULATORY PROTEIN"/>
    <property type="match status" value="1"/>
</dbReference>
<evidence type="ECO:0000256" key="2">
    <source>
        <dbReference type="ARBA" id="ARBA00023125"/>
    </source>
</evidence>
<dbReference type="RefSeq" id="WP_317517183.1">
    <property type="nucleotide sequence ID" value="NZ_JAPTHD010000004.1"/>
</dbReference>
<dbReference type="Pfam" id="PF13404">
    <property type="entry name" value="HTH_AsnC-type"/>
    <property type="match status" value="1"/>
</dbReference>
<keyword evidence="2" id="KW-0238">DNA-binding</keyword>
<dbReference type="SMART" id="SM00344">
    <property type="entry name" value="HTH_ASNC"/>
    <property type="match status" value="1"/>
</dbReference>
<dbReference type="InterPro" id="IPR011008">
    <property type="entry name" value="Dimeric_a/b-barrel"/>
</dbReference>
<reference evidence="6" key="1">
    <citation type="journal article" date="2022" name="J Environ Chem Eng">
        <title>Biodegradation of petroleum oil using a constructed nonpathogenic and heavy metal-tolerant bacterial consortium isolated from marine sponges.</title>
        <authorList>
            <person name="Dechsakulwatana C."/>
            <person name="Rungsihiranrut A."/>
            <person name="Muangchinda C."/>
            <person name="Ningthoujam R."/>
            <person name="Klankeo P."/>
            <person name="Pinyakong O."/>
        </authorList>
    </citation>
    <scope>NUCLEOTIDE SEQUENCE [LARGE SCALE GENOMIC DNA]</scope>
    <source>
        <strain evidence="6">MO2-4</strain>
    </source>
</reference>
<dbReference type="PROSITE" id="PS50956">
    <property type="entry name" value="HTH_ASNC_2"/>
    <property type="match status" value="1"/>
</dbReference>
<dbReference type="InterPro" id="IPR019888">
    <property type="entry name" value="Tscrpt_reg_AsnC-like"/>
</dbReference>
<evidence type="ECO:0000256" key="1">
    <source>
        <dbReference type="ARBA" id="ARBA00023015"/>
    </source>
</evidence>
<dbReference type="InterPro" id="IPR019885">
    <property type="entry name" value="Tscrpt_reg_HTH_AsnC-type_CS"/>
</dbReference>
<dbReference type="Gene3D" id="3.30.70.920">
    <property type="match status" value="1"/>
</dbReference>
<dbReference type="Proteomes" id="UP001185984">
    <property type="component" value="Unassembled WGS sequence"/>
</dbReference>
<evidence type="ECO:0000259" key="4">
    <source>
        <dbReference type="PROSITE" id="PS50956"/>
    </source>
</evidence>
<keyword evidence="1" id="KW-0805">Transcription regulation</keyword>
<dbReference type="CDD" id="cd00090">
    <property type="entry name" value="HTH_ARSR"/>
    <property type="match status" value="1"/>
</dbReference>
<gene>
    <name evidence="5" type="ORF">O0R41_12695</name>
</gene>
<dbReference type="InterPro" id="IPR019887">
    <property type="entry name" value="Tscrpt_reg_AsnC/Lrp_C"/>
</dbReference>
<keyword evidence="6" id="KW-1185">Reference proteome</keyword>
<dbReference type="PROSITE" id="PS00519">
    <property type="entry name" value="HTH_ASNC_1"/>
    <property type="match status" value="1"/>
</dbReference>
<proteinExistence type="predicted"/>
<dbReference type="InterPro" id="IPR036388">
    <property type="entry name" value="WH-like_DNA-bd_sf"/>
</dbReference>
<dbReference type="Gene3D" id="1.10.10.10">
    <property type="entry name" value="Winged helix-like DNA-binding domain superfamily/Winged helix DNA-binding domain"/>
    <property type="match status" value="1"/>
</dbReference>
<dbReference type="Pfam" id="PF01037">
    <property type="entry name" value="AsnC_trans_reg"/>
    <property type="match status" value="1"/>
</dbReference>
<comment type="caution">
    <text evidence="5">The sequence shown here is derived from an EMBL/GenBank/DDBJ whole genome shotgun (WGS) entry which is preliminary data.</text>
</comment>
<accession>A0ABU3ZY58</accession>
<dbReference type="InterPro" id="IPR011991">
    <property type="entry name" value="ArsR-like_HTH"/>
</dbReference>
<name>A0ABU3ZY58_9SPHN</name>
<keyword evidence="3" id="KW-0804">Transcription</keyword>
<dbReference type="InterPro" id="IPR036390">
    <property type="entry name" value="WH_DNA-bd_sf"/>
</dbReference>